<evidence type="ECO:0000313" key="2">
    <source>
        <dbReference type="Proteomes" id="UP000192276"/>
    </source>
</evidence>
<evidence type="ECO:0000313" key="1">
    <source>
        <dbReference type="EMBL" id="OQP52692.1"/>
    </source>
</evidence>
<accession>A0A1V9F341</accession>
<proteinExistence type="predicted"/>
<gene>
    <name evidence="1" type="ORF">A4R26_28480</name>
</gene>
<dbReference type="AlphaFoldDB" id="A0A1V9F341"/>
<dbReference type="OrthoDB" id="677042at2"/>
<name>A0A1V9F341_9BACT</name>
<dbReference type="RefSeq" id="WP_081169717.1">
    <property type="nucleotide sequence ID" value="NZ_LWBP01000213.1"/>
</dbReference>
<sequence>MEKRKLGKSKTTGKAASANKAKAELSVIVYVRSAKYVPDWIAVRERITDNIFTADISEAELAKLEADEQITSISINQRLNSLE</sequence>
<comment type="caution">
    <text evidence="1">The sequence shown here is derived from an EMBL/GenBank/DDBJ whole genome shotgun (WGS) entry which is preliminary data.</text>
</comment>
<organism evidence="1 2">
    <name type="scientific">Niastella populi</name>
    <dbReference type="NCBI Taxonomy" id="550983"/>
    <lineage>
        <taxon>Bacteria</taxon>
        <taxon>Pseudomonadati</taxon>
        <taxon>Bacteroidota</taxon>
        <taxon>Chitinophagia</taxon>
        <taxon>Chitinophagales</taxon>
        <taxon>Chitinophagaceae</taxon>
        <taxon>Niastella</taxon>
    </lineage>
</organism>
<protein>
    <submittedName>
        <fullName evidence="1">Uncharacterized protein</fullName>
    </submittedName>
</protein>
<reference evidence="2" key="1">
    <citation type="submission" date="2016-04" db="EMBL/GenBank/DDBJ databases">
        <authorList>
            <person name="Chen L."/>
            <person name="Zhuang W."/>
            <person name="Wang G."/>
        </authorList>
    </citation>
    <scope>NUCLEOTIDE SEQUENCE [LARGE SCALE GENOMIC DNA]</scope>
    <source>
        <strain evidence="2">208</strain>
    </source>
</reference>
<keyword evidence="2" id="KW-1185">Reference proteome</keyword>
<dbReference type="STRING" id="550983.A4R26_28480"/>
<dbReference type="Proteomes" id="UP000192276">
    <property type="component" value="Unassembled WGS sequence"/>
</dbReference>
<dbReference type="EMBL" id="LWBP01000213">
    <property type="protein sequence ID" value="OQP52692.1"/>
    <property type="molecule type" value="Genomic_DNA"/>
</dbReference>